<reference evidence="7 12" key="3">
    <citation type="submission" date="2019-09" db="EMBL/GenBank/DDBJ databases">
        <title>Whole genome sequence of Vibrio fortis.</title>
        <authorList>
            <person name="Das S.K."/>
        </authorList>
    </citation>
    <scope>NUCLEOTIDE SEQUENCE [LARGE SCALE GENOMIC DNA]</scope>
    <source>
        <strain evidence="7 12">AN60</strain>
    </source>
</reference>
<keyword evidence="10" id="KW-1185">Reference proteome</keyword>
<keyword evidence="2" id="KW-1003">Cell membrane</keyword>
<gene>
    <name evidence="7" type="ORF">F2P58_14400</name>
    <name evidence="8" type="ORF">F2Z80_13295</name>
    <name evidence="9" type="ORF">VFDL14_12630</name>
</gene>
<evidence type="ECO:0000256" key="3">
    <source>
        <dbReference type="ARBA" id="ARBA00022692"/>
    </source>
</evidence>
<proteinExistence type="predicted"/>
<organism evidence="9 10">
    <name type="scientific">Vibrio fortis</name>
    <dbReference type="NCBI Taxonomy" id="212667"/>
    <lineage>
        <taxon>Bacteria</taxon>
        <taxon>Pseudomonadati</taxon>
        <taxon>Pseudomonadota</taxon>
        <taxon>Gammaproteobacteria</taxon>
        <taxon>Vibrionales</taxon>
        <taxon>Vibrionaceae</taxon>
        <taxon>Vibrio</taxon>
    </lineage>
</organism>
<dbReference type="InterPro" id="IPR005598">
    <property type="entry name" value="ATP_synth_I"/>
</dbReference>
<evidence type="ECO:0000256" key="1">
    <source>
        <dbReference type="ARBA" id="ARBA00004651"/>
    </source>
</evidence>
<evidence type="ECO:0000256" key="2">
    <source>
        <dbReference type="ARBA" id="ARBA00022475"/>
    </source>
</evidence>
<dbReference type="OrthoDB" id="5702716at2"/>
<protein>
    <submittedName>
        <fullName evidence="9">ATP F0F1 synthase subunit I</fullName>
        <ecNumber evidence="9">3.6.3.14</ecNumber>
    </submittedName>
    <submittedName>
        <fullName evidence="7">F0F1 ATP synthase subunit I</fullName>
    </submittedName>
</protein>
<evidence type="ECO:0000313" key="12">
    <source>
        <dbReference type="Proteomes" id="UP000326789"/>
    </source>
</evidence>
<feature type="transmembrane region" description="Helical" evidence="6">
    <location>
        <begin position="17"/>
        <end position="35"/>
    </location>
</feature>
<keyword evidence="9" id="KW-0378">Hydrolase</keyword>
<reference evidence="8 11" key="2">
    <citation type="submission" date="2019-09" db="EMBL/GenBank/DDBJ databases">
        <title>Vibrio Fortis S7-72.</title>
        <authorList>
            <person name="Das S.K."/>
        </authorList>
    </citation>
    <scope>NUCLEOTIDE SEQUENCE [LARGE SCALE GENOMIC DNA]</scope>
    <source>
        <strain evidence="8 11">S7-72</strain>
    </source>
</reference>
<dbReference type="Proteomes" id="UP000326687">
    <property type="component" value="Unassembled WGS sequence"/>
</dbReference>
<dbReference type="RefSeq" id="WP_032548635.1">
    <property type="nucleotide sequence ID" value="NZ_AP025487.1"/>
</dbReference>
<keyword evidence="5 6" id="KW-0472">Membrane</keyword>
<dbReference type="GO" id="GO:0016787">
    <property type="term" value="F:hydrolase activity"/>
    <property type="evidence" value="ECO:0007669"/>
    <property type="project" value="UniProtKB-KW"/>
</dbReference>
<dbReference type="EMBL" id="JFFR01000001">
    <property type="protein sequence ID" value="KDN30679.1"/>
    <property type="molecule type" value="Genomic_DNA"/>
</dbReference>
<dbReference type="EMBL" id="VXDD01000002">
    <property type="protein sequence ID" value="KAB0302049.1"/>
    <property type="molecule type" value="Genomic_DNA"/>
</dbReference>
<dbReference type="Proteomes" id="UP000326789">
    <property type="component" value="Unassembled WGS sequence"/>
</dbReference>
<dbReference type="Pfam" id="PF03899">
    <property type="entry name" value="ATP-synt_I"/>
    <property type="match status" value="1"/>
</dbReference>
<evidence type="ECO:0000313" key="11">
    <source>
        <dbReference type="Proteomes" id="UP000326687"/>
    </source>
</evidence>
<dbReference type="AlphaFoldDB" id="A0A066V2G6"/>
<evidence type="ECO:0000256" key="6">
    <source>
        <dbReference type="SAM" id="Phobius"/>
    </source>
</evidence>
<dbReference type="GO" id="GO:0005886">
    <property type="term" value="C:plasma membrane"/>
    <property type="evidence" value="ECO:0007669"/>
    <property type="project" value="UniProtKB-SubCell"/>
</dbReference>
<dbReference type="STRING" id="212667.VFDL14_12630"/>
<feature type="transmembrane region" description="Helical" evidence="6">
    <location>
        <begin position="104"/>
        <end position="125"/>
    </location>
</feature>
<dbReference type="NCBIfam" id="NF004414">
    <property type="entry name" value="PRK05760.1"/>
    <property type="match status" value="1"/>
</dbReference>
<dbReference type="Proteomes" id="UP000027219">
    <property type="component" value="Unassembled WGS sequence"/>
</dbReference>
<name>A0A066V2G6_9VIBR</name>
<comment type="caution">
    <text evidence="9">The sequence shown here is derived from an EMBL/GenBank/DDBJ whole genome shotgun (WGS) entry which is preliminary data.</text>
</comment>
<feature type="transmembrane region" description="Helical" evidence="6">
    <location>
        <begin position="77"/>
        <end position="98"/>
    </location>
</feature>
<evidence type="ECO:0000313" key="7">
    <source>
        <dbReference type="EMBL" id="KAB0287611.1"/>
    </source>
</evidence>
<sequence length="129" mass="13793">MVAALARPGRVLAKQMLLIELSAVILVAVGLGLAVNPDWGFASLVGGGIFVIANVVFCVCAFLFCGARATKLVAASFYAGEALKILITVLLFSIVYMYMQVELIPLKLTYLLALGINIFAPVLFINNKK</sequence>
<reference evidence="9 10" key="1">
    <citation type="submission" date="2014-02" db="EMBL/GenBank/DDBJ databases">
        <title>Vibrio fortis Dalian14 Genome Sequencing.</title>
        <authorList>
            <person name="Wang Y."/>
            <person name="Song L."/>
            <person name="Liu G."/>
            <person name="Ding J."/>
        </authorList>
    </citation>
    <scope>NUCLEOTIDE SEQUENCE [LARGE SCALE GENOMIC DNA]</scope>
    <source>
        <strain evidence="9 10">Dalian14</strain>
    </source>
</reference>
<evidence type="ECO:0000313" key="9">
    <source>
        <dbReference type="EMBL" id="KDN30679.1"/>
    </source>
</evidence>
<feature type="transmembrane region" description="Helical" evidence="6">
    <location>
        <begin position="41"/>
        <end position="65"/>
    </location>
</feature>
<comment type="subcellular location">
    <subcellularLocation>
        <location evidence="1">Cell membrane</location>
        <topology evidence="1">Multi-pass membrane protein</topology>
    </subcellularLocation>
</comment>
<evidence type="ECO:0000313" key="10">
    <source>
        <dbReference type="Proteomes" id="UP000027219"/>
    </source>
</evidence>
<dbReference type="EMBL" id="VWSE01000007">
    <property type="protein sequence ID" value="KAB0287611.1"/>
    <property type="molecule type" value="Genomic_DNA"/>
</dbReference>
<keyword evidence="4 6" id="KW-1133">Transmembrane helix</keyword>
<evidence type="ECO:0000256" key="4">
    <source>
        <dbReference type="ARBA" id="ARBA00022989"/>
    </source>
</evidence>
<evidence type="ECO:0000256" key="5">
    <source>
        <dbReference type="ARBA" id="ARBA00023136"/>
    </source>
</evidence>
<evidence type="ECO:0000313" key="8">
    <source>
        <dbReference type="EMBL" id="KAB0302049.1"/>
    </source>
</evidence>
<dbReference type="EC" id="3.6.3.14" evidence="9"/>
<keyword evidence="3 6" id="KW-0812">Transmembrane</keyword>
<accession>A0A066V2G6</accession>